<evidence type="ECO:0000313" key="5">
    <source>
        <dbReference type="EMBL" id="KAH9376014.1"/>
    </source>
</evidence>
<keyword evidence="1 3" id="KW-0863">Zinc-finger</keyword>
<dbReference type="AlphaFoldDB" id="A0A9J6GC60"/>
<dbReference type="SUPFAM" id="SSF57850">
    <property type="entry name" value="RING/U-box"/>
    <property type="match status" value="1"/>
</dbReference>
<keyword evidence="1 3" id="KW-0479">Metal-binding</keyword>
<dbReference type="GO" id="GO:0008270">
    <property type="term" value="F:zinc ion binding"/>
    <property type="evidence" value="ECO:0007669"/>
    <property type="project" value="UniProtKB-KW"/>
</dbReference>
<dbReference type="EMBL" id="JABSTR010000007">
    <property type="protein sequence ID" value="KAH9376014.1"/>
    <property type="molecule type" value="Genomic_DNA"/>
</dbReference>
<feature type="domain" description="RING-type" evidence="4">
    <location>
        <begin position="229"/>
        <end position="266"/>
    </location>
</feature>
<dbReference type="PANTHER" id="PTHR15379:SF2">
    <property type="entry name" value="CELL GROWTH REGULATOR WITH RING FINGER DOMAIN PROTEIN 1"/>
    <property type="match status" value="1"/>
</dbReference>
<evidence type="ECO:0000256" key="3">
    <source>
        <dbReference type="PROSITE-ProRule" id="PRU00175"/>
    </source>
</evidence>
<name>A0A9J6GC60_HAELO</name>
<protein>
    <recommendedName>
        <fullName evidence="4">RING-type domain-containing protein</fullName>
    </recommendedName>
</protein>
<accession>A0A9J6GC60</accession>
<evidence type="ECO:0000259" key="4">
    <source>
        <dbReference type="PROSITE" id="PS50089"/>
    </source>
</evidence>
<gene>
    <name evidence="5" type="ORF">HPB48_005667</name>
</gene>
<dbReference type="OMA" id="CPCQVWF"/>
<dbReference type="SMART" id="SM00184">
    <property type="entry name" value="RING"/>
    <property type="match status" value="1"/>
</dbReference>
<sequence>MLVVALCGVSCLALLFLLLARYGRDVLSGHSVTYVAQHRECHPMLRVHNPFTVAASGNNEGKAVFVRVKATHAAVLAGLPPSPRPCAWHLCCAGGVELCVRSECECQLRLYWGLSYAALVGWPRLPWPRLRDECQAGSLWEAQCLHQGALVSLEAGKEWRWRGQCPVAERPQVLLAVLLLQQDEPAPAQVVMVAGSEGGGTRLLAQHVKLPSGESWPLRQLYAPLGSTCVVCQSREATLTLLPCRHACLCDQCFTRSGSTTCPMCRSHVASCFRVDPRTLEEAATQGSPQQH</sequence>
<dbReference type="InterPro" id="IPR042496">
    <property type="entry name" value="CGRF1"/>
</dbReference>
<keyword evidence="6" id="KW-1185">Reference proteome</keyword>
<organism evidence="5 6">
    <name type="scientific">Haemaphysalis longicornis</name>
    <name type="common">Bush tick</name>
    <dbReference type="NCBI Taxonomy" id="44386"/>
    <lineage>
        <taxon>Eukaryota</taxon>
        <taxon>Metazoa</taxon>
        <taxon>Ecdysozoa</taxon>
        <taxon>Arthropoda</taxon>
        <taxon>Chelicerata</taxon>
        <taxon>Arachnida</taxon>
        <taxon>Acari</taxon>
        <taxon>Parasitiformes</taxon>
        <taxon>Ixodida</taxon>
        <taxon>Ixodoidea</taxon>
        <taxon>Ixodidae</taxon>
        <taxon>Haemaphysalinae</taxon>
        <taxon>Haemaphysalis</taxon>
    </lineage>
</organism>
<dbReference type="OrthoDB" id="10251219at2759"/>
<dbReference type="Proteomes" id="UP000821853">
    <property type="component" value="Chromosome 5"/>
</dbReference>
<dbReference type="Gene3D" id="3.30.40.10">
    <property type="entry name" value="Zinc/RING finger domain, C3HC4 (zinc finger)"/>
    <property type="match status" value="1"/>
</dbReference>
<dbReference type="InterPro" id="IPR013083">
    <property type="entry name" value="Znf_RING/FYVE/PHD"/>
</dbReference>
<dbReference type="PANTHER" id="PTHR15379">
    <property type="entry name" value="CELL GROWTH REGULATOR WITH RING FINGER DOMAIN PROTEIN 1"/>
    <property type="match status" value="1"/>
</dbReference>
<evidence type="ECO:0000256" key="2">
    <source>
        <dbReference type="ARBA" id="ARBA00022833"/>
    </source>
</evidence>
<proteinExistence type="predicted"/>
<keyword evidence="2" id="KW-0862">Zinc</keyword>
<reference evidence="5 6" key="1">
    <citation type="journal article" date="2020" name="Cell">
        <title>Large-Scale Comparative Analyses of Tick Genomes Elucidate Their Genetic Diversity and Vector Capacities.</title>
        <authorList>
            <consortium name="Tick Genome and Microbiome Consortium (TIGMIC)"/>
            <person name="Jia N."/>
            <person name="Wang J."/>
            <person name="Shi W."/>
            <person name="Du L."/>
            <person name="Sun Y."/>
            <person name="Zhan W."/>
            <person name="Jiang J.F."/>
            <person name="Wang Q."/>
            <person name="Zhang B."/>
            <person name="Ji P."/>
            <person name="Bell-Sakyi L."/>
            <person name="Cui X.M."/>
            <person name="Yuan T.T."/>
            <person name="Jiang B.G."/>
            <person name="Yang W.F."/>
            <person name="Lam T.T."/>
            <person name="Chang Q.C."/>
            <person name="Ding S.J."/>
            <person name="Wang X.J."/>
            <person name="Zhu J.G."/>
            <person name="Ruan X.D."/>
            <person name="Zhao L."/>
            <person name="Wei J.T."/>
            <person name="Ye R.Z."/>
            <person name="Que T.C."/>
            <person name="Du C.H."/>
            <person name="Zhou Y.H."/>
            <person name="Cheng J.X."/>
            <person name="Dai P.F."/>
            <person name="Guo W.B."/>
            <person name="Han X.H."/>
            <person name="Huang E.J."/>
            <person name="Li L.F."/>
            <person name="Wei W."/>
            <person name="Gao Y.C."/>
            <person name="Liu J.Z."/>
            <person name="Shao H.Z."/>
            <person name="Wang X."/>
            <person name="Wang C.C."/>
            <person name="Yang T.C."/>
            <person name="Huo Q.B."/>
            <person name="Li W."/>
            <person name="Chen H.Y."/>
            <person name="Chen S.E."/>
            <person name="Zhou L.G."/>
            <person name="Ni X.B."/>
            <person name="Tian J.H."/>
            <person name="Sheng Y."/>
            <person name="Liu T."/>
            <person name="Pan Y.S."/>
            <person name="Xia L.Y."/>
            <person name="Li J."/>
            <person name="Zhao F."/>
            <person name="Cao W.C."/>
        </authorList>
    </citation>
    <scope>NUCLEOTIDE SEQUENCE [LARGE SCALE GENOMIC DNA]</scope>
    <source>
        <strain evidence="5">HaeL-2018</strain>
    </source>
</reference>
<dbReference type="CDD" id="cd16649">
    <property type="entry name" value="mRING-HC-C3HC5_CGRF1-like"/>
    <property type="match status" value="1"/>
</dbReference>
<evidence type="ECO:0000256" key="1">
    <source>
        <dbReference type="ARBA" id="ARBA00022771"/>
    </source>
</evidence>
<evidence type="ECO:0000313" key="6">
    <source>
        <dbReference type="Proteomes" id="UP000821853"/>
    </source>
</evidence>
<dbReference type="Pfam" id="PF13920">
    <property type="entry name" value="zf-C3HC4_3"/>
    <property type="match status" value="1"/>
</dbReference>
<dbReference type="InterPro" id="IPR001841">
    <property type="entry name" value="Znf_RING"/>
</dbReference>
<comment type="caution">
    <text evidence="5">The sequence shown here is derived from an EMBL/GenBank/DDBJ whole genome shotgun (WGS) entry which is preliminary data.</text>
</comment>
<dbReference type="VEuPathDB" id="VectorBase:HLOH_044270"/>
<dbReference type="GO" id="GO:0030308">
    <property type="term" value="P:negative regulation of cell growth"/>
    <property type="evidence" value="ECO:0007669"/>
    <property type="project" value="TreeGrafter"/>
</dbReference>
<dbReference type="PROSITE" id="PS50089">
    <property type="entry name" value="ZF_RING_2"/>
    <property type="match status" value="1"/>
</dbReference>